<dbReference type="PANTHER" id="PTHR21503">
    <property type="entry name" value="F-BOX-CONTAINING HYPOTHETICAL PROTEIN C.ELEGANS"/>
    <property type="match status" value="1"/>
</dbReference>
<protein>
    <recommendedName>
        <fullName evidence="3">F-box associated domain-containing protein</fullName>
    </recommendedName>
</protein>
<dbReference type="EMBL" id="PDUG01000001">
    <property type="protein sequence ID" value="PIC55163.1"/>
    <property type="molecule type" value="Genomic_DNA"/>
</dbReference>
<accession>A0A2G5VTQ4</accession>
<dbReference type="PANTHER" id="PTHR21503:SF8">
    <property type="entry name" value="F-BOX ASSOCIATED DOMAIN-CONTAINING PROTEIN-RELATED"/>
    <property type="match status" value="1"/>
</dbReference>
<gene>
    <name evidence="1" type="primary">Cnig_chr_I.g552</name>
    <name evidence="1" type="ORF">B9Z55_000552</name>
</gene>
<comment type="caution">
    <text evidence="1">The sequence shown here is derived from an EMBL/GenBank/DDBJ whole genome shotgun (WGS) entry which is preliminary data.</text>
</comment>
<sequence>MLSIFKGVKLFVRNAFLDESDVVNFMKKWKSGDGYENLEVVRMTVNNNFHQLFNLNLERSLEAVNGKRFGSTPPVFCFRKRKSVHWYISEQFKSQFYIIRDTDGVVASVSITPESFDFGVWKMTETELLDRMSNGTLEVEPSGIRHPCYYE</sequence>
<reference evidence="2" key="1">
    <citation type="submission" date="2017-10" db="EMBL/GenBank/DDBJ databases">
        <title>Rapid genome shrinkage in a self-fertile nematode reveals novel sperm competition proteins.</title>
        <authorList>
            <person name="Yin D."/>
            <person name="Schwarz E.M."/>
            <person name="Thomas C.G."/>
            <person name="Felde R.L."/>
            <person name="Korf I.F."/>
            <person name="Cutter A.D."/>
            <person name="Schartner C.M."/>
            <person name="Ralston E.J."/>
            <person name="Meyer B.J."/>
            <person name="Haag E.S."/>
        </authorList>
    </citation>
    <scope>NUCLEOTIDE SEQUENCE [LARGE SCALE GENOMIC DNA]</scope>
    <source>
        <strain evidence="2">JU1422</strain>
    </source>
</reference>
<dbReference type="AlphaFoldDB" id="A0A2G5VTQ4"/>
<dbReference type="Proteomes" id="UP000230233">
    <property type="component" value="Chromosome I"/>
</dbReference>
<organism evidence="1 2">
    <name type="scientific">Caenorhabditis nigoni</name>
    <dbReference type="NCBI Taxonomy" id="1611254"/>
    <lineage>
        <taxon>Eukaryota</taxon>
        <taxon>Metazoa</taxon>
        <taxon>Ecdysozoa</taxon>
        <taxon>Nematoda</taxon>
        <taxon>Chromadorea</taxon>
        <taxon>Rhabditida</taxon>
        <taxon>Rhabditina</taxon>
        <taxon>Rhabditomorpha</taxon>
        <taxon>Rhabditoidea</taxon>
        <taxon>Rhabditidae</taxon>
        <taxon>Peloderinae</taxon>
        <taxon>Caenorhabditis</taxon>
    </lineage>
</organism>
<proteinExistence type="predicted"/>
<dbReference type="OrthoDB" id="5908015at2759"/>
<evidence type="ECO:0000313" key="1">
    <source>
        <dbReference type="EMBL" id="PIC55163.1"/>
    </source>
</evidence>
<evidence type="ECO:0008006" key="3">
    <source>
        <dbReference type="Google" id="ProtNLM"/>
    </source>
</evidence>
<keyword evidence="2" id="KW-1185">Reference proteome</keyword>
<evidence type="ECO:0000313" key="2">
    <source>
        <dbReference type="Proteomes" id="UP000230233"/>
    </source>
</evidence>
<name>A0A2G5VTQ4_9PELO</name>